<dbReference type="GO" id="GO:0005524">
    <property type="term" value="F:ATP binding"/>
    <property type="evidence" value="ECO:0007669"/>
    <property type="project" value="UniProtKB-KW"/>
</dbReference>
<name>A0A8C1M5Y3_CYPCA</name>
<reference evidence="11" key="2">
    <citation type="submission" date="2025-09" db="UniProtKB">
        <authorList>
            <consortium name="Ensembl"/>
        </authorList>
    </citation>
    <scope>IDENTIFICATION</scope>
</reference>
<evidence type="ECO:0000256" key="6">
    <source>
        <dbReference type="ARBA" id="ARBA00022840"/>
    </source>
</evidence>
<dbReference type="PROSITE" id="PS50011">
    <property type="entry name" value="PROTEIN_KINASE_DOM"/>
    <property type="match status" value="1"/>
</dbReference>
<evidence type="ECO:0000256" key="5">
    <source>
        <dbReference type="ARBA" id="ARBA00022777"/>
    </source>
</evidence>
<dbReference type="AlphaFoldDB" id="A0A8C1M5Y3"/>
<feature type="domain" description="Protein kinase" evidence="10">
    <location>
        <begin position="59"/>
        <end position="196"/>
    </location>
</feature>
<dbReference type="InterPro" id="IPR051131">
    <property type="entry name" value="NEK_Ser/Thr_kinase_NIMA"/>
</dbReference>
<dbReference type="InterPro" id="IPR000719">
    <property type="entry name" value="Prot_kinase_dom"/>
</dbReference>
<keyword evidence="3" id="KW-0808">Transferase</keyword>
<dbReference type="Ensembl" id="ENSCCRT00010079213.1">
    <property type="protein sequence ID" value="ENSCCRP00010071650.1"/>
    <property type="gene ID" value="ENSCCRG00010031073.1"/>
</dbReference>
<dbReference type="InterPro" id="IPR011009">
    <property type="entry name" value="Kinase-like_dom_sf"/>
</dbReference>
<evidence type="ECO:0000313" key="12">
    <source>
        <dbReference type="Proteomes" id="UP000694427"/>
    </source>
</evidence>
<sequence>MRLAKMCVLCPLLKMRHYSRLSDYRSDSNETNLSDSSDDSDSSTGTPPHFSQLLEEHGYTIQKELGQRGSRIVFLVNDKDGNPYVIKKINSKNKKEVEILRSLEHGYIVTYMDLFEDKEAGLFYVVMEYCAGGNLYQRMKAQKERGFFEEQQILDWLVQICLALQYIHKRNIHRDIKPQVNTDKSSINNLSPNQII</sequence>
<dbReference type="PANTHER" id="PTHR44899:SF4">
    <property type="entry name" value="SERINE_THREONINE-PROTEIN KINASE NEK1"/>
    <property type="match status" value="1"/>
</dbReference>
<dbReference type="SUPFAM" id="SSF56112">
    <property type="entry name" value="Protein kinase-like (PK-like)"/>
    <property type="match status" value="1"/>
</dbReference>
<accession>A0A8C1M5Y3</accession>
<keyword evidence="2" id="KW-0723">Serine/threonine-protein kinase</keyword>
<dbReference type="PANTHER" id="PTHR44899">
    <property type="entry name" value="CAMK FAMILY PROTEIN KINASE"/>
    <property type="match status" value="1"/>
</dbReference>
<evidence type="ECO:0000259" key="10">
    <source>
        <dbReference type="PROSITE" id="PS50011"/>
    </source>
</evidence>
<dbReference type="Pfam" id="PF00069">
    <property type="entry name" value="Pkinase"/>
    <property type="match status" value="1"/>
</dbReference>
<keyword evidence="6" id="KW-0067">ATP-binding</keyword>
<proteinExistence type="predicted"/>
<comment type="catalytic activity">
    <reaction evidence="7">
        <text>L-threonyl-[protein] + ATP = O-phospho-L-threonyl-[protein] + ADP + H(+)</text>
        <dbReference type="Rhea" id="RHEA:46608"/>
        <dbReference type="Rhea" id="RHEA-COMP:11060"/>
        <dbReference type="Rhea" id="RHEA-COMP:11605"/>
        <dbReference type="ChEBI" id="CHEBI:15378"/>
        <dbReference type="ChEBI" id="CHEBI:30013"/>
        <dbReference type="ChEBI" id="CHEBI:30616"/>
        <dbReference type="ChEBI" id="CHEBI:61977"/>
        <dbReference type="ChEBI" id="CHEBI:456216"/>
        <dbReference type="EC" id="2.7.11.1"/>
    </reaction>
</comment>
<keyword evidence="4" id="KW-0547">Nucleotide-binding</keyword>
<protein>
    <recommendedName>
        <fullName evidence="1">non-specific serine/threonine protein kinase</fullName>
        <ecNumber evidence="1">2.7.11.1</ecNumber>
    </recommendedName>
</protein>
<dbReference type="EC" id="2.7.11.1" evidence="1"/>
<evidence type="ECO:0000256" key="1">
    <source>
        <dbReference type="ARBA" id="ARBA00012513"/>
    </source>
</evidence>
<dbReference type="Proteomes" id="UP000694427">
    <property type="component" value="Unplaced"/>
</dbReference>
<feature type="region of interest" description="Disordered" evidence="9">
    <location>
        <begin position="24"/>
        <end position="49"/>
    </location>
</feature>
<evidence type="ECO:0000256" key="2">
    <source>
        <dbReference type="ARBA" id="ARBA00022527"/>
    </source>
</evidence>
<reference evidence="11" key="1">
    <citation type="submission" date="2025-08" db="UniProtKB">
        <authorList>
            <consortium name="Ensembl"/>
        </authorList>
    </citation>
    <scope>IDENTIFICATION</scope>
</reference>
<evidence type="ECO:0000256" key="7">
    <source>
        <dbReference type="ARBA" id="ARBA00047899"/>
    </source>
</evidence>
<evidence type="ECO:0000256" key="3">
    <source>
        <dbReference type="ARBA" id="ARBA00022679"/>
    </source>
</evidence>
<keyword evidence="5" id="KW-0418">Kinase</keyword>
<dbReference type="SMART" id="SM00220">
    <property type="entry name" value="S_TKc"/>
    <property type="match status" value="1"/>
</dbReference>
<evidence type="ECO:0000313" key="11">
    <source>
        <dbReference type="Ensembl" id="ENSCCRP00010071650.1"/>
    </source>
</evidence>
<comment type="catalytic activity">
    <reaction evidence="8">
        <text>L-seryl-[protein] + ATP = O-phospho-L-seryl-[protein] + ADP + H(+)</text>
        <dbReference type="Rhea" id="RHEA:17989"/>
        <dbReference type="Rhea" id="RHEA-COMP:9863"/>
        <dbReference type="Rhea" id="RHEA-COMP:11604"/>
        <dbReference type="ChEBI" id="CHEBI:15378"/>
        <dbReference type="ChEBI" id="CHEBI:29999"/>
        <dbReference type="ChEBI" id="CHEBI:30616"/>
        <dbReference type="ChEBI" id="CHEBI:83421"/>
        <dbReference type="ChEBI" id="CHEBI:456216"/>
        <dbReference type="EC" id="2.7.11.1"/>
    </reaction>
</comment>
<organism evidence="11 12">
    <name type="scientific">Cyprinus carpio</name>
    <name type="common">Common carp</name>
    <dbReference type="NCBI Taxonomy" id="7962"/>
    <lineage>
        <taxon>Eukaryota</taxon>
        <taxon>Metazoa</taxon>
        <taxon>Chordata</taxon>
        <taxon>Craniata</taxon>
        <taxon>Vertebrata</taxon>
        <taxon>Euteleostomi</taxon>
        <taxon>Actinopterygii</taxon>
        <taxon>Neopterygii</taxon>
        <taxon>Teleostei</taxon>
        <taxon>Ostariophysi</taxon>
        <taxon>Cypriniformes</taxon>
        <taxon>Cyprinidae</taxon>
        <taxon>Cyprininae</taxon>
        <taxon>Cyprinus</taxon>
    </lineage>
</organism>
<dbReference type="GO" id="GO:0004674">
    <property type="term" value="F:protein serine/threonine kinase activity"/>
    <property type="evidence" value="ECO:0007669"/>
    <property type="project" value="UniProtKB-KW"/>
</dbReference>
<evidence type="ECO:0000256" key="9">
    <source>
        <dbReference type="SAM" id="MobiDB-lite"/>
    </source>
</evidence>
<evidence type="ECO:0000256" key="4">
    <source>
        <dbReference type="ARBA" id="ARBA00022741"/>
    </source>
</evidence>
<dbReference type="Gene3D" id="1.10.510.10">
    <property type="entry name" value="Transferase(Phosphotransferase) domain 1"/>
    <property type="match status" value="1"/>
</dbReference>
<keyword evidence="12" id="KW-1185">Reference proteome</keyword>
<evidence type="ECO:0000256" key="8">
    <source>
        <dbReference type="ARBA" id="ARBA00048679"/>
    </source>
</evidence>